<keyword evidence="4 5" id="KW-0472">Membrane</keyword>
<feature type="transmembrane region" description="Helical" evidence="5">
    <location>
        <begin position="129"/>
        <end position="152"/>
    </location>
</feature>
<feature type="transmembrane region" description="Helical" evidence="5">
    <location>
        <begin position="46"/>
        <end position="64"/>
    </location>
</feature>
<dbReference type="EMBL" id="GL349501">
    <property type="protein sequence ID" value="KNC55420.1"/>
    <property type="molecule type" value="Genomic_DNA"/>
</dbReference>
<feature type="domain" description="TLC" evidence="6">
    <location>
        <begin position="8"/>
        <end position="161"/>
    </location>
</feature>
<proteinExistence type="predicted"/>
<keyword evidence="3 5" id="KW-1133">Transmembrane helix</keyword>
<evidence type="ECO:0000259" key="6">
    <source>
        <dbReference type="Pfam" id="PF03798"/>
    </source>
</evidence>
<evidence type="ECO:0000256" key="5">
    <source>
        <dbReference type="SAM" id="Phobius"/>
    </source>
</evidence>
<accession>A0A0L0DT21</accession>
<evidence type="ECO:0000256" key="4">
    <source>
        <dbReference type="ARBA" id="ARBA00023136"/>
    </source>
</evidence>
<evidence type="ECO:0000256" key="1">
    <source>
        <dbReference type="ARBA" id="ARBA00004141"/>
    </source>
</evidence>
<dbReference type="RefSeq" id="XP_013752959.1">
    <property type="nucleotide sequence ID" value="XM_013897505.1"/>
</dbReference>
<feature type="transmembrane region" description="Helical" evidence="5">
    <location>
        <begin position="99"/>
        <end position="117"/>
    </location>
</feature>
<feature type="transmembrane region" description="Helical" evidence="5">
    <location>
        <begin position="6"/>
        <end position="25"/>
    </location>
</feature>
<evidence type="ECO:0000313" key="8">
    <source>
        <dbReference type="Proteomes" id="UP000054408"/>
    </source>
</evidence>
<sequence>MLADLLYHMVFIPMLVIQCVIGLGWERSSWEEAVKARWHARSHASDAYLILYLSSTIVHAGVVAMKDLPQTAKLQLAVHHLISIASYGMALASGKAHPLCLAAGLCEINAYFLNIVLLCKELGVNSGLFLTFTGILLWVTQIALRLVLFSVLSYGVAVDIISGTPELDGVPAVQACSDYPWADQGSTR</sequence>
<name>A0A0L0DT21_THETB</name>
<evidence type="ECO:0000313" key="7">
    <source>
        <dbReference type="EMBL" id="KNC55420.1"/>
    </source>
</evidence>
<gene>
    <name evidence="7" type="ORF">AMSG_11082</name>
</gene>
<dbReference type="Pfam" id="PF03798">
    <property type="entry name" value="TRAM_LAG1_CLN8"/>
    <property type="match status" value="1"/>
</dbReference>
<dbReference type="InterPro" id="IPR006634">
    <property type="entry name" value="TLC-dom"/>
</dbReference>
<protein>
    <recommendedName>
        <fullName evidence="6">TLC domain-containing protein</fullName>
    </recommendedName>
</protein>
<evidence type="ECO:0000256" key="2">
    <source>
        <dbReference type="ARBA" id="ARBA00022692"/>
    </source>
</evidence>
<comment type="subcellular location">
    <subcellularLocation>
        <location evidence="1">Membrane</location>
        <topology evidence="1">Multi-pass membrane protein</topology>
    </subcellularLocation>
</comment>
<evidence type="ECO:0000256" key="3">
    <source>
        <dbReference type="ARBA" id="ARBA00022989"/>
    </source>
</evidence>
<dbReference type="AlphaFoldDB" id="A0A0L0DT21"/>
<keyword evidence="2 5" id="KW-0812">Transmembrane</keyword>
<dbReference type="GO" id="GO:0016020">
    <property type="term" value="C:membrane"/>
    <property type="evidence" value="ECO:0007669"/>
    <property type="project" value="UniProtKB-SubCell"/>
</dbReference>
<dbReference type="Proteomes" id="UP000054408">
    <property type="component" value="Unassembled WGS sequence"/>
</dbReference>
<organism evidence="7 8">
    <name type="scientific">Thecamonas trahens ATCC 50062</name>
    <dbReference type="NCBI Taxonomy" id="461836"/>
    <lineage>
        <taxon>Eukaryota</taxon>
        <taxon>Apusozoa</taxon>
        <taxon>Apusomonadida</taxon>
        <taxon>Apusomonadidae</taxon>
        <taxon>Thecamonas</taxon>
    </lineage>
</organism>
<keyword evidence="8" id="KW-1185">Reference proteome</keyword>
<reference evidence="7 8" key="1">
    <citation type="submission" date="2010-05" db="EMBL/GenBank/DDBJ databases">
        <title>The Genome Sequence of Thecamonas trahens ATCC 50062.</title>
        <authorList>
            <consortium name="The Broad Institute Genome Sequencing Platform"/>
            <person name="Russ C."/>
            <person name="Cuomo C."/>
            <person name="Shea T."/>
            <person name="Young S.K."/>
            <person name="Zeng Q."/>
            <person name="Koehrsen M."/>
            <person name="Haas B."/>
            <person name="Borodovsky M."/>
            <person name="Guigo R."/>
            <person name="Alvarado L."/>
            <person name="Berlin A."/>
            <person name="Bochicchio J."/>
            <person name="Borenstein D."/>
            <person name="Chapman S."/>
            <person name="Chen Z."/>
            <person name="Freedman E."/>
            <person name="Gellesch M."/>
            <person name="Goldberg J."/>
            <person name="Griggs A."/>
            <person name="Gujja S."/>
            <person name="Heilman E."/>
            <person name="Heiman D."/>
            <person name="Hepburn T."/>
            <person name="Howarth C."/>
            <person name="Jen D."/>
            <person name="Larson L."/>
            <person name="Mehta T."/>
            <person name="Park D."/>
            <person name="Pearson M."/>
            <person name="Roberts A."/>
            <person name="Saif S."/>
            <person name="Shenoy N."/>
            <person name="Sisk P."/>
            <person name="Stolte C."/>
            <person name="Sykes S."/>
            <person name="Thomson T."/>
            <person name="Walk T."/>
            <person name="White J."/>
            <person name="Yandava C."/>
            <person name="Burger G."/>
            <person name="Gray M.W."/>
            <person name="Holland P.W.H."/>
            <person name="King N."/>
            <person name="Lang F.B.F."/>
            <person name="Roger A.J."/>
            <person name="Ruiz-Trillo I."/>
            <person name="Lander E."/>
            <person name="Nusbaum C."/>
        </authorList>
    </citation>
    <scope>NUCLEOTIDE SEQUENCE [LARGE SCALE GENOMIC DNA]</scope>
    <source>
        <strain evidence="7 8">ATCC 50062</strain>
    </source>
</reference>
<dbReference type="GeneID" id="25569147"/>